<feature type="compositionally biased region" description="Polar residues" evidence="1">
    <location>
        <begin position="1"/>
        <end position="11"/>
    </location>
</feature>
<evidence type="ECO:0000256" key="1">
    <source>
        <dbReference type="SAM" id="MobiDB-lite"/>
    </source>
</evidence>
<evidence type="ECO:0000313" key="3">
    <source>
        <dbReference type="Proteomes" id="UP000076532"/>
    </source>
</evidence>
<evidence type="ECO:0000313" key="2">
    <source>
        <dbReference type="EMBL" id="KZP24836.1"/>
    </source>
</evidence>
<sequence>MDTRRNIQSGRHVTPKGSPWPQWQVSRAPSSSITFHILHWTAYSSSMLSSTKLVKVPSRNPPASALSVPHTPRAFVPYVYVFPPEEERAETPPWCCFNPADDASDYSDEGQDNSDVQFIDVALEFMNDHAGDDANVAPIFSRASMDEAVEEVRSTRKAEKRSNSVRNFMSYGSSEGRQHGGRELPEDVVEVFKVRRSESNQEVAPTARTKRSKTFKMPFQKALRSIKNVGRGSSSRKPSAKGIPASASIGAKPAEPLPQEEIVPTPSPSRSASPMLTRKPSHRLVQMFSIKNHSNADLITTLADPSQLASSSQSSPQLASSSQPSSQLASSSQSSSQLRNTPSPVVVDDLGVFVSDPSQPKELAPSVASRTSSKRFSVHDLHRVFSFSSSAPAPGEEPQETPRPSQDAASLPTLSHEDSSDPSTTSEESAHPPSEPPTPSSKIHWRTSAEMRLSSADVPQDEDVSFEMRLDSLQFDSLSFDADEFDVSIALDGLRRA</sequence>
<feature type="region of interest" description="Disordered" evidence="1">
    <location>
        <begin position="307"/>
        <end position="374"/>
    </location>
</feature>
<proteinExistence type="predicted"/>
<feature type="region of interest" description="Disordered" evidence="1">
    <location>
        <begin position="224"/>
        <end position="277"/>
    </location>
</feature>
<accession>A0A166NBF5</accession>
<dbReference type="Proteomes" id="UP000076532">
    <property type="component" value="Unassembled WGS sequence"/>
</dbReference>
<gene>
    <name evidence="2" type="ORF">FIBSPDRAFT_856637</name>
</gene>
<dbReference type="AlphaFoldDB" id="A0A166NBF5"/>
<feature type="region of interest" description="Disordered" evidence="1">
    <location>
        <begin position="387"/>
        <end position="460"/>
    </location>
</feature>
<feature type="compositionally biased region" description="Low complexity" evidence="1">
    <location>
        <begin position="307"/>
        <end position="337"/>
    </location>
</feature>
<keyword evidence="3" id="KW-1185">Reference proteome</keyword>
<name>A0A166NBF5_9AGAM</name>
<dbReference type="EMBL" id="KV417524">
    <property type="protein sequence ID" value="KZP24836.1"/>
    <property type="molecule type" value="Genomic_DNA"/>
</dbReference>
<reference evidence="2 3" key="1">
    <citation type="journal article" date="2016" name="Mol. Biol. Evol.">
        <title>Comparative Genomics of Early-Diverging Mushroom-Forming Fungi Provides Insights into the Origins of Lignocellulose Decay Capabilities.</title>
        <authorList>
            <person name="Nagy L.G."/>
            <person name="Riley R."/>
            <person name="Tritt A."/>
            <person name="Adam C."/>
            <person name="Daum C."/>
            <person name="Floudas D."/>
            <person name="Sun H."/>
            <person name="Yadav J.S."/>
            <person name="Pangilinan J."/>
            <person name="Larsson K.H."/>
            <person name="Matsuura K."/>
            <person name="Barry K."/>
            <person name="Labutti K."/>
            <person name="Kuo R."/>
            <person name="Ohm R.A."/>
            <person name="Bhattacharya S.S."/>
            <person name="Shirouzu T."/>
            <person name="Yoshinaga Y."/>
            <person name="Martin F.M."/>
            <person name="Grigoriev I.V."/>
            <person name="Hibbett D.S."/>
        </authorList>
    </citation>
    <scope>NUCLEOTIDE SEQUENCE [LARGE SCALE GENOMIC DNA]</scope>
    <source>
        <strain evidence="2 3">CBS 109695</strain>
    </source>
</reference>
<protein>
    <submittedName>
        <fullName evidence="2">Uncharacterized protein</fullName>
    </submittedName>
</protein>
<organism evidence="2 3">
    <name type="scientific">Athelia psychrophila</name>
    <dbReference type="NCBI Taxonomy" id="1759441"/>
    <lineage>
        <taxon>Eukaryota</taxon>
        <taxon>Fungi</taxon>
        <taxon>Dikarya</taxon>
        <taxon>Basidiomycota</taxon>
        <taxon>Agaricomycotina</taxon>
        <taxon>Agaricomycetes</taxon>
        <taxon>Agaricomycetidae</taxon>
        <taxon>Atheliales</taxon>
        <taxon>Atheliaceae</taxon>
        <taxon>Athelia</taxon>
    </lineage>
</organism>
<dbReference type="OrthoDB" id="3066311at2759"/>
<feature type="region of interest" description="Disordered" evidence="1">
    <location>
        <begin position="1"/>
        <end position="23"/>
    </location>
</feature>